<sequence>MDRRPYFPILGNLVFREIISNIAPIDLSVITENGGAMIERDDGVNLVAWLFVSPNYLSWTTPSKQQ</sequence>
<evidence type="ECO:0000313" key="1">
    <source>
        <dbReference type="EMBL" id="ULT91579.1"/>
    </source>
</evidence>
<accession>A0AAE9A5G5</accession>
<organism evidence="1 2">
    <name type="scientific">Caenorhabditis briggsae</name>
    <dbReference type="NCBI Taxonomy" id="6238"/>
    <lineage>
        <taxon>Eukaryota</taxon>
        <taxon>Metazoa</taxon>
        <taxon>Ecdysozoa</taxon>
        <taxon>Nematoda</taxon>
        <taxon>Chromadorea</taxon>
        <taxon>Rhabditida</taxon>
        <taxon>Rhabditina</taxon>
        <taxon>Rhabditomorpha</taxon>
        <taxon>Rhabditoidea</taxon>
        <taxon>Rhabditidae</taxon>
        <taxon>Peloderinae</taxon>
        <taxon>Caenorhabditis</taxon>
    </lineage>
</organism>
<dbReference type="Proteomes" id="UP000827892">
    <property type="component" value="Chromosome V"/>
</dbReference>
<dbReference type="EMBL" id="CP090895">
    <property type="protein sequence ID" value="ULT91579.1"/>
    <property type="molecule type" value="Genomic_DNA"/>
</dbReference>
<evidence type="ECO:0000313" key="2">
    <source>
        <dbReference type="Proteomes" id="UP000827892"/>
    </source>
</evidence>
<reference evidence="1 2" key="1">
    <citation type="submission" date="2022-02" db="EMBL/GenBank/DDBJ databases">
        <title>Chromosome-level reference genomes for two strains of Caenorhabditis briggsae: an improved platform for comparative genomics.</title>
        <authorList>
            <person name="Stevens L."/>
            <person name="Andersen E.C."/>
        </authorList>
    </citation>
    <scope>NUCLEOTIDE SEQUENCE [LARGE SCALE GENOMIC DNA]</scope>
    <source>
        <strain evidence="1">QX1410_ONT</strain>
        <tissue evidence="1">Whole-organism</tissue>
    </source>
</reference>
<proteinExistence type="predicted"/>
<gene>
    <name evidence="1" type="ORF">L3Y34_009294</name>
</gene>
<dbReference type="AlphaFoldDB" id="A0AAE9A5G5"/>
<name>A0AAE9A5G5_CAEBR</name>
<protein>
    <submittedName>
        <fullName evidence="1">Uncharacterized protein</fullName>
    </submittedName>
</protein>